<gene>
    <name evidence="1" type="ORF">BA177_17800</name>
</gene>
<dbReference type="AlphaFoldDB" id="A0A193LK34"/>
<name>A0A193LK34_9GAMM</name>
<dbReference type="Proteomes" id="UP000092695">
    <property type="component" value="Chromosome"/>
</dbReference>
<protein>
    <submittedName>
        <fullName evidence="1">Type 1 pili tip component</fullName>
    </submittedName>
</protein>
<evidence type="ECO:0000313" key="1">
    <source>
        <dbReference type="EMBL" id="ANO52793.1"/>
    </source>
</evidence>
<dbReference type="RefSeq" id="WP_068618465.1">
    <property type="nucleotide sequence ID" value="NZ_CP016268.1"/>
</dbReference>
<keyword evidence="2" id="KW-1185">Reference proteome</keyword>
<reference evidence="1 2" key="1">
    <citation type="submission" date="2016-06" db="EMBL/GenBank/DDBJ databases">
        <title>Complete genome sequence of a deep-branching marine Gamma Proteobacterium Woeseia oceani type strain XK5.</title>
        <authorList>
            <person name="Mu D."/>
            <person name="Du Z."/>
        </authorList>
    </citation>
    <scope>NUCLEOTIDE SEQUENCE [LARGE SCALE GENOMIC DNA]</scope>
    <source>
        <strain evidence="1 2">XK5</strain>
    </source>
</reference>
<dbReference type="STRING" id="1548547.BA177_17800"/>
<dbReference type="KEGG" id="woc:BA177_17800"/>
<evidence type="ECO:0000313" key="2">
    <source>
        <dbReference type="Proteomes" id="UP000092695"/>
    </source>
</evidence>
<dbReference type="EMBL" id="CP016268">
    <property type="protein sequence ID" value="ANO52793.1"/>
    <property type="molecule type" value="Genomic_DNA"/>
</dbReference>
<proteinExistence type="predicted"/>
<accession>A0A193LK34</accession>
<dbReference type="OrthoDB" id="6386565at2"/>
<organism evidence="1 2">
    <name type="scientific">Woeseia oceani</name>
    <dbReference type="NCBI Taxonomy" id="1548547"/>
    <lineage>
        <taxon>Bacteria</taxon>
        <taxon>Pseudomonadati</taxon>
        <taxon>Pseudomonadota</taxon>
        <taxon>Gammaproteobacteria</taxon>
        <taxon>Woeseiales</taxon>
        <taxon>Woeseiaceae</taxon>
        <taxon>Woeseia</taxon>
    </lineage>
</organism>
<sequence length="112" mass="12427">MRFKALLKTWSKQHAQEHTEERYSIQLNVDDAARLAALAELFPGNSPEQLISDLLSAALDETETAMPYVAGATVIREDEFGDPVYEDVGLTPRFLELVRQHRAKPSGNSGNA</sequence>